<reference evidence="7" key="1">
    <citation type="submission" date="2009-02" db="EMBL/GenBank/DDBJ databases">
        <authorList>
            <person name="Fulton L."/>
            <person name="Clifton S."/>
            <person name="Fulton B."/>
            <person name="Xu J."/>
            <person name="Minx P."/>
            <person name="Pepin K.H."/>
            <person name="Johnson M."/>
            <person name="Bhonagiri V."/>
            <person name="Nash W.E."/>
            <person name="Mardis E.R."/>
            <person name="Wilson R.K."/>
        </authorList>
    </citation>
    <scope>NUCLEOTIDE SEQUENCE [LARGE SCALE GENOMIC DNA]</scope>
    <source>
        <strain evidence="7">DSM 15053</strain>
    </source>
</reference>
<dbReference type="eggNOG" id="COG3459">
    <property type="taxonomic scope" value="Bacteria"/>
</dbReference>
<keyword evidence="8" id="KW-1185">Reference proteome</keyword>
<protein>
    <recommendedName>
        <fullName evidence="9">Glycosyl hydrolase 36 catalytic domain-containing protein</fullName>
    </recommendedName>
</protein>
<feature type="domain" description="Glycosyl hydrolase 94 catalytic" evidence="3">
    <location>
        <begin position="617"/>
        <end position="952"/>
    </location>
</feature>
<keyword evidence="2" id="KW-0808">Transferase</keyword>
<dbReference type="InterPro" id="IPR033432">
    <property type="entry name" value="GH94_catalytic"/>
</dbReference>
<evidence type="ECO:0000313" key="7">
    <source>
        <dbReference type="EMBL" id="EEG72686.1"/>
    </source>
</evidence>
<dbReference type="Pfam" id="PF21958">
    <property type="entry name" value="SOGP_N"/>
    <property type="match status" value="1"/>
</dbReference>
<dbReference type="InterPro" id="IPR037018">
    <property type="entry name" value="GH65_N"/>
</dbReference>
<evidence type="ECO:0000259" key="6">
    <source>
        <dbReference type="Pfam" id="PF21958"/>
    </source>
</evidence>
<dbReference type="STRING" id="553973.CLOHYLEM_07325"/>
<dbReference type="Gene3D" id="1.50.10.10">
    <property type="match status" value="1"/>
</dbReference>
<dbReference type="Gene3D" id="2.70.98.40">
    <property type="entry name" value="Glycoside hydrolase, family 65, N-terminal domain"/>
    <property type="match status" value="1"/>
</dbReference>
<dbReference type="HOGENOM" id="CLU_009079_0_0_9"/>
<gene>
    <name evidence="7" type="ORF">CLOHYLEM_07325</name>
</gene>
<dbReference type="InterPro" id="IPR052047">
    <property type="entry name" value="GH94_Enzymes"/>
</dbReference>
<keyword evidence="1" id="KW-0328">Glycosyltransferase</keyword>
<dbReference type="Pfam" id="PF21270">
    <property type="entry name" value="SOGP_4th"/>
    <property type="match status" value="1"/>
</dbReference>
<dbReference type="AlphaFoldDB" id="C0C5E9"/>
<dbReference type="Proteomes" id="UP000004893">
    <property type="component" value="Unassembled WGS sequence"/>
</dbReference>
<dbReference type="PANTHER" id="PTHR37469:SF2">
    <property type="entry name" value="CELLOBIONIC ACID PHOSPHORYLASE"/>
    <property type="match status" value="1"/>
</dbReference>
<evidence type="ECO:0000259" key="5">
    <source>
        <dbReference type="Pfam" id="PF21270"/>
    </source>
</evidence>
<dbReference type="InterPro" id="IPR008928">
    <property type="entry name" value="6-hairpin_glycosidase_sf"/>
</dbReference>
<dbReference type="GO" id="GO:0016757">
    <property type="term" value="F:glycosyltransferase activity"/>
    <property type="evidence" value="ECO:0007669"/>
    <property type="project" value="UniProtKB-KW"/>
</dbReference>
<accession>C0C5E9</accession>
<dbReference type="InterPro" id="IPR048771">
    <property type="entry name" value="SOGP_2nd"/>
</dbReference>
<feature type="domain" description="Glycoside phosphorylase C-terminal" evidence="5">
    <location>
        <begin position="1016"/>
        <end position="1102"/>
    </location>
</feature>
<dbReference type="SUPFAM" id="SSF48208">
    <property type="entry name" value="Six-hairpin glycosidases"/>
    <property type="match status" value="1"/>
</dbReference>
<dbReference type="InterPro" id="IPR053831">
    <property type="entry name" value="SOGP_N"/>
</dbReference>
<dbReference type="EMBL" id="ABYI02000040">
    <property type="protein sequence ID" value="EEG72686.1"/>
    <property type="molecule type" value="Genomic_DNA"/>
</dbReference>
<feature type="domain" description="Glycoside phosphorylase super sandwich" evidence="4">
    <location>
        <begin position="303"/>
        <end position="548"/>
    </location>
</feature>
<evidence type="ECO:0008006" key="9">
    <source>
        <dbReference type="Google" id="ProtNLM"/>
    </source>
</evidence>
<dbReference type="GO" id="GO:0005975">
    <property type="term" value="P:carbohydrate metabolic process"/>
    <property type="evidence" value="ECO:0007669"/>
    <property type="project" value="InterPro"/>
</dbReference>
<dbReference type="InterPro" id="IPR048773">
    <property type="entry name" value="SOGP_C"/>
</dbReference>
<evidence type="ECO:0000256" key="2">
    <source>
        <dbReference type="ARBA" id="ARBA00022679"/>
    </source>
</evidence>
<evidence type="ECO:0000256" key="1">
    <source>
        <dbReference type="ARBA" id="ARBA00022676"/>
    </source>
</evidence>
<evidence type="ECO:0000259" key="3">
    <source>
        <dbReference type="Pfam" id="PF17167"/>
    </source>
</evidence>
<proteinExistence type="predicted"/>
<evidence type="ECO:0000259" key="4">
    <source>
        <dbReference type="Pfam" id="PF21250"/>
    </source>
</evidence>
<feature type="domain" description="SOGP N-terminal" evidence="6">
    <location>
        <begin position="20"/>
        <end position="243"/>
    </location>
</feature>
<dbReference type="Pfam" id="PF17167">
    <property type="entry name" value="Glyco_hydro_94"/>
    <property type="match status" value="1"/>
</dbReference>
<dbReference type="Pfam" id="PF21250">
    <property type="entry name" value="SOGP_2nd"/>
    <property type="match status" value="1"/>
</dbReference>
<comment type="caution">
    <text evidence="7">The sequence shown here is derived from an EMBL/GenBank/DDBJ whole genome shotgun (WGS) entry which is preliminary data.</text>
</comment>
<name>C0C5E9_9FIRM</name>
<evidence type="ECO:0000313" key="8">
    <source>
        <dbReference type="Proteomes" id="UP000004893"/>
    </source>
</evidence>
<organism evidence="7 8">
    <name type="scientific">[Clostridium] hylemonae DSM 15053</name>
    <dbReference type="NCBI Taxonomy" id="553973"/>
    <lineage>
        <taxon>Bacteria</taxon>
        <taxon>Bacillati</taxon>
        <taxon>Bacillota</taxon>
        <taxon>Clostridia</taxon>
        <taxon>Lachnospirales</taxon>
        <taxon>Lachnospiraceae</taxon>
    </lineage>
</organism>
<reference evidence="7" key="2">
    <citation type="submission" date="2013-06" db="EMBL/GenBank/DDBJ databases">
        <title>Draft genome sequence of Clostridium hylemonae (DSM 15053).</title>
        <authorList>
            <person name="Sudarsanam P."/>
            <person name="Ley R."/>
            <person name="Guruge J."/>
            <person name="Turnbaugh P.J."/>
            <person name="Mahowald M."/>
            <person name="Liep D."/>
            <person name="Gordon J."/>
        </authorList>
    </citation>
    <scope>NUCLEOTIDE SEQUENCE</scope>
    <source>
        <strain evidence="7">DSM 15053</strain>
    </source>
</reference>
<dbReference type="PANTHER" id="PTHR37469">
    <property type="entry name" value="CELLOBIONIC ACID PHOSPHORYLASE-RELATED"/>
    <property type="match status" value="1"/>
</dbReference>
<sequence>MVFMEQNKIILKKDGLSAVFLKNGDLYQLCKNEIMINQLNGNNLDGSVNQIYLRILEKGQIFAVPLTGSNSKSEFWYDQNQLSWSGSYAGVIYQVDFVIGSANTWFWRVNLSGSGQRADLLFGQDLGIAAKAMIKANEAYVSQYIDHHITTDSHGYVISSRQNQQQSGCNPVVEHGCLNRTTGFSTDGYQFFGNDYKKCDKPRALCQSKLDNEVYQYEFAYSALQTDLLELHENQMETIVFYGMVCDDHPKAVEAPIGKRSEVLSLFEQICFAKPGQGRHINKQIGEVLTGLSLNDTELEQLFSKRVQVERDNDTILSFFTDHYHHVVLKEKEYRMERSHGQIILSGTDLIVDRPLMSSTLYMSGIFNSQIALGNTSMNKLLSNSRNALNVQKLSGQRIYLKAQDEWQLLTMPSAFEIALNSATWYYKLVDDMLTITTYCLSDAREIRTEISSQSGRLYDFAITNHIIMNAEDESPEYEMTEEQDYIKITAAGKSSIAKKYPDLTYYFKPDVPYQLKSENMFGVDTEVPELMVLLIEKQPKVTVRIQGSITGEAFKEYSTSHFKEDSAYVKHIDDLLNGLELEHPVQPVGHINILTRWYTQNMLVHYLSPHGLEQYGGAAWGTRDVSQGPAEFFMAVNRPDIVRSIIKVVYGNQFFDDGNWPQWFMFDHYEEERADESHGDIIVWPLKMAADYLEKTGDDQILYEQIAYTDRDTYHKTELSESLFEHMKKQISYIEDNFLPGTCLSCYGDGDWDDTLQPYDPNMKKNMASSWTVALTYQTVIKLGQVLKESGNSYGGYLIGLASKIKGDFRRYMLATGTLPGFVYRESEDKLQLMIHPQDRKSGIKYRLLPMTRSIIAELLTEEEARHHYKIIKDHLEYPDGVRLMSRPAEYHGGVCTYFKRAEQAANFGREVGLNYIHADIRYAEAMAKMGIGEAAWRTMENINPIQIRHRVPGAMLRQANAYFSSSDGNFKTRYEADQKFEQLKDGTIGVKGGWRIYSSGPGIYLNQLISNLLGIRVNVDSVIFDPILPDALSGLTIHYRIFSQKVKIVIHSDRQKRKIVIAGKEVPFLEQVYAYRSGGMILNREVLEQCLDSSDIIEIYC</sequence>
<dbReference type="InterPro" id="IPR012341">
    <property type="entry name" value="6hp_glycosidase-like_sf"/>
</dbReference>